<organism evidence="3 4">
    <name type="scientific">Mobiluncus mulieris</name>
    <dbReference type="NCBI Taxonomy" id="2052"/>
    <lineage>
        <taxon>Bacteria</taxon>
        <taxon>Bacillati</taxon>
        <taxon>Actinomycetota</taxon>
        <taxon>Actinomycetes</taxon>
        <taxon>Actinomycetales</taxon>
        <taxon>Actinomycetaceae</taxon>
        <taxon>Mobiluncus</taxon>
    </lineage>
</organism>
<feature type="region of interest" description="Disordered" evidence="1">
    <location>
        <begin position="76"/>
        <end position="118"/>
    </location>
</feature>
<evidence type="ECO:0000313" key="4">
    <source>
        <dbReference type="Proteomes" id="UP000255284"/>
    </source>
</evidence>
<feature type="region of interest" description="Disordered" evidence="1">
    <location>
        <begin position="236"/>
        <end position="269"/>
    </location>
</feature>
<evidence type="ECO:0000313" key="3">
    <source>
        <dbReference type="EMBL" id="STO16782.1"/>
    </source>
</evidence>
<dbReference type="OrthoDB" id="3260686at2"/>
<dbReference type="PROSITE" id="PS50093">
    <property type="entry name" value="PKD"/>
    <property type="match status" value="1"/>
</dbReference>
<dbReference type="InterPro" id="IPR035986">
    <property type="entry name" value="PKD_dom_sf"/>
</dbReference>
<evidence type="ECO:0000256" key="1">
    <source>
        <dbReference type="SAM" id="MobiDB-lite"/>
    </source>
</evidence>
<keyword evidence="2" id="KW-1133">Transmembrane helix</keyword>
<reference evidence="3 4" key="1">
    <citation type="submission" date="2018-06" db="EMBL/GenBank/DDBJ databases">
        <authorList>
            <consortium name="Pathogen Informatics"/>
            <person name="Doyle S."/>
        </authorList>
    </citation>
    <scope>NUCLEOTIDE SEQUENCE [LARGE SCALE GENOMIC DNA]</scope>
    <source>
        <strain evidence="3 4">NCTC11819</strain>
    </source>
</reference>
<keyword evidence="2" id="KW-0472">Membrane</keyword>
<accession>A0A2X1SCQ9</accession>
<dbReference type="GO" id="GO:0005975">
    <property type="term" value="P:carbohydrate metabolic process"/>
    <property type="evidence" value="ECO:0007669"/>
    <property type="project" value="UniProtKB-ARBA"/>
</dbReference>
<dbReference type="SUPFAM" id="SSF49299">
    <property type="entry name" value="PKD domain"/>
    <property type="match status" value="1"/>
</dbReference>
<dbReference type="GeneID" id="61168580"/>
<keyword evidence="2" id="KW-0812">Transmembrane</keyword>
<dbReference type="AlphaFoldDB" id="A0A2X1SCQ9"/>
<feature type="compositionally biased region" description="Basic residues" evidence="1">
    <location>
        <begin position="84"/>
        <end position="100"/>
    </location>
</feature>
<dbReference type="RefSeq" id="WP_004011733.1">
    <property type="nucleotide sequence ID" value="NZ_CAMPUA010000029.1"/>
</dbReference>
<dbReference type="Gene3D" id="2.60.40.10">
    <property type="entry name" value="Immunoglobulins"/>
    <property type="match status" value="1"/>
</dbReference>
<comment type="caution">
    <text evidence="3">The sequence shown here is derived from an EMBL/GenBank/DDBJ whole genome shotgun (WGS) entry which is preliminary data.</text>
</comment>
<dbReference type="EMBL" id="UGGQ01000006">
    <property type="protein sequence ID" value="STO16782.1"/>
    <property type="molecule type" value="Genomic_DNA"/>
</dbReference>
<evidence type="ECO:0000256" key="2">
    <source>
        <dbReference type="SAM" id="Phobius"/>
    </source>
</evidence>
<feature type="transmembrane region" description="Helical" evidence="2">
    <location>
        <begin position="21"/>
        <end position="43"/>
    </location>
</feature>
<dbReference type="Proteomes" id="UP000255284">
    <property type="component" value="Unassembled WGS sequence"/>
</dbReference>
<dbReference type="CDD" id="cd00146">
    <property type="entry name" value="PKD"/>
    <property type="match status" value="1"/>
</dbReference>
<proteinExistence type="predicted"/>
<name>A0A2X1SCQ9_9ACTO</name>
<dbReference type="InterPro" id="IPR013783">
    <property type="entry name" value="Ig-like_fold"/>
</dbReference>
<sequence>MAPREKSQRNQREGNTWRGRWHQAASVIAVVLVVVGTSVVAAASMNFSGFMNASGGNLAGTFTISGSGLDAAAFGSSGGTKGVKVTKGKSKGGKKGSKSGKGKDGGGSGASQANQPIKIDITTQVKGPKKVQMNPVSGRVLVDKAVNAYVDVKPQTKVFPVGPIRIVIDVKPQRFEWNWGDGQVSTTRSSGAKWPQGSVRHTYHRPGNYQIQCRVYWKGAWVVEGLSGLRISQPLPEKSAAPGKNASPVPSATPTLSEDKKSASGTVNGSIYTDAKSRTFTVRYAAAYR</sequence>
<gene>
    <name evidence="3" type="ORF">NCTC11819_01356</name>
</gene>
<protein>
    <submittedName>
        <fullName evidence="3">Uncharacterized protein</fullName>
    </submittedName>
</protein>
<dbReference type="InterPro" id="IPR000601">
    <property type="entry name" value="PKD_dom"/>
</dbReference>